<protein>
    <recommendedName>
        <fullName evidence="5">DNA 3'-5' helicase</fullName>
        <ecNumber evidence="5">5.6.2.4</ecNumber>
    </recommendedName>
</protein>
<evidence type="ECO:0000313" key="8">
    <source>
        <dbReference type="EMBL" id="KKK62351.1"/>
    </source>
</evidence>
<dbReference type="InterPro" id="IPR018982">
    <property type="entry name" value="RQC_domain"/>
</dbReference>
<dbReference type="SMART" id="SM00341">
    <property type="entry name" value="HRDC"/>
    <property type="match status" value="1"/>
</dbReference>
<dbReference type="InterPro" id="IPR036388">
    <property type="entry name" value="WH-like_DNA-bd_sf"/>
</dbReference>
<dbReference type="Pfam" id="PF16124">
    <property type="entry name" value="RecQ_Zn_bind"/>
    <property type="match status" value="1"/>
</dbReference>
<evidence type="ECO:0000256" key="1">
    <source>
        <dbReference type="ARBA" id="ARBA00005446"/>
    </source>
</evidence>
<keyword evidence="2" id="KW-0238">DNA-binding</keyword>
<evidence type="ECO:0000259" key="6">
    <source>
        <dbReference type="PROSITE" id="PS50967"/>
    </source>
</evidence>
<dbReference type="FunFam" id="1.10.10.10:FF:000175">
    <property type="entry name" value="ATP-dependent DNA helicase RecQ"/>
    <property type="match status" value="1"/>
</dbReference>
<reference evidence="8" key="1">
    <citation type="journal article" date="2015" name="Nature">
        <title>Complex archaea that bridge the gap between prokaryotes and eukaryotes.</title>
        <authorList>
            <person name="Spang A."/>
            <person name="Saw J.H."/>
            <person name="Jorgensen S.L."/>
            <person name="Zaremba-Niedzwiedzka K."/>
            <person name="Martijn J."/>
            <person name="Lind A.E."/>
            <person name="van Eijk R."/>
            <person name="Schleper C."/>
            <person name="Guy L."/>
            <person name="Ettema T.J."/>
        </authorList>
    </citation>
    <scope>NUCLEOTIDE SEQUENCE</scope>
</reference>
<evidence type="ECO:0000259" key="7">
    <source>
        <dbReference type="PROSITE" id="PS51194"/>
    </source>
</evidence>
<gene>
    <name evidence="8" type="ORF">LCGC14_3005200</name>
</gene>
<dbReference type="InterPro" id="IPR010997">
    <property type="entry name" value="HRDC-like_sf"/>
</dbReference>
<dbReference type="GO" id="GO:0006260">
    <property type="term" value="P:DNA replication"/>
    <property type="evidence" value="ECO:0007669"/>
    <property type="project" value="InterPro"/>
</dbReference>
<feature type="domain" description="HRDC" evidence="6">
    <location>
        <begin position="297"/>
        <end position="364"/>
    </location>
</feature>
<feature type="non-terminal residue" evidence="8">
    <location>
        <position position="364"/>
    </location>
</feature>
<accession>A0A0F8ZR34</accession>
<name>A0A0F8ZR34_9ZZZZ</name>
<sequence length="364" mass="40899">VYCMSRKKVDSTAEWLRENGFSKAIPYHAGLTAKVRKLHQGRFLNEEGVIIVATIAFGLGIDKPDVRFVAHMDLPKSIEAYYQETGRAGRDGRPANAWMAYGMQDVVMLRLMIEGSEADEARKRVERSKLDSLVALCEVSTCRRQALLDYLGQQSPDHCGNCDTCLEPPEMWDSTIAAQKALSCVSRTGQRFGAAYVIDVLLGKDSDRIIQFGHNKLSTFGIGEELDAAGWRSVFRQLLAKNLLSTDAEGFGSLLLTEGSWAVMKGEMTLSLRKDTRQEKTKQKKGRSARRTVHFAEEGDKMLWEALRERRAELAKELGVPPFVIFHDTTFVEMVERRPRDLVGIRLITGVGEKKLESYGEDFL</sequence>
<dbReference type="Pfam" id="PF09382">
    <property type="entry name" value="RQC"/>
    <property type="match status" value="1"/>
</dbReference>
<dbReference type="SUPFAM" id="SSF47819">
    <property type="entry name" value="HRDC-like"/>
    <property type="match status" value="1"/>
</dbReference>
<dbReference type="SUPFAM" id="SSF52540">
    <property type="entry name" value="P-loop containing nucleoside triphosphate hydrolases"/>
    <property type="match status" value="1"/>
</dbReference>
<dbReference type="GO" id="GO:0030894">
    <property type="term" value="C:replisome"/>
    <property type="evidence" value="ECO:0007669"/>
    <property type="project" value="TreeGrafter"/>
</dbReference>
<dbReference type="Gene3D" id="1.10.10.10">
    <property type="entry name" value="Winged helix-like DNA-binding domain superfamily/Winged helix DNA-binding domain"/>
    <property type="match status" value="1"/>
</dbReference>
<evidence type="ECO:0000256" key="4">
    <source>
        <dbReference type="ARBA" id="ARBA00034617"/>
    </source>
</evidence>
<dbReference type="AlphaFoldDB" id="A0A0F8ZR34"/>
<feature type="non-terminal residue" evidence="8">
    <location>
        <position position="1"/>
    </location>
</feature>
<dbReference type="EMBL" id="LAZR01062032">
    <property type="protein sequence ID" value="KKK62351.1"/>
    <property type="molecule type" value="Genomic_DNA"/>
</dbReference>
<dbReference type="GO" id="GO:0009378">
    <property type="term" value="F:four-way junction helicase activity"/>
    <property type="evidence" value="ECO:0007669"/>
    <property type="project" value="TreeGrafter"/>
</dbReference>
<dbReference type="GO" id="GO:0006310">
    <property type="term" value="P:DNA recombination"/>
    <property type="evidence" value="ECO:0007669"/>
    <property type="project" value="TreeGrafter"/>
</dbReference>
<dbReference type="PANTHER" id="PTHR13710:SF105">
    <property type="entry name" value="ATP-DEPENDENT DNA HELICASE Q1"/>
    <property type="match status" value="1"/>
</dbReference>
<dbReference type="PROSITE" id="PS50967">
    <property type="entry name" value="HRDC"/>
    <property type="match status" value="1"/>
</dbReference>
<comment type="caution">
    <text evidence="8">The sequence shown here is derived from an EMBL/GenBank/DDBJ whole genome shotgun (WGS) entry which is preliminary data.</text>
</comment>
<dbReference type="GO" id="GO:0003677">
    <property type="term" value="F:DNA binding"/>
    <property type="evidence" value="ECO:0007669"/>
    <property type="project" value="UniProtKB-KW"/>
</dbReference>
<dbReference type="Pfam" id="PF00570">
    <property type="entry name" value="HRDC"/>
    <property type="match status" value="1"/>
</dbReference>
<dbReference type="GO" id="GO:0043138">
    <property type="term" value="F:3'-5' DNA helicase activity"/>
    <property type="evidence" value="ECO:0007669"/>
    <property type="project" value="UniProtKB-EC"/>
</dbReference>
<evidence type="ECO:0000256" key="5">
    <source>
        <dbReference type="ARBA" id="ARBA00034808"/>
    </source>
</evidence>
<evidence type="ECO:0000256" key="2">
    <source>
        <dbReference type="ARBA" id="ARBA00023125"/>
    </source>
</evidence>
<dbReference type="EC" id="5.6.2.4" evidence="5"/>
<dbReference type="SMART" id="SM00956">
    <property type="entry name" value="RQC"/>
    <property type="match status" value="1"/>
</dbReference>
<dbReference type="GO" id="GO:0000166">
    <property type="term" value="F:nucleotide binding"/>
    <property type="evidence" value="ECO:0007669"/>
    <property type="project" value="InterPro"/>
</dbReference>
<dbReference type="InterPro" id="IPR044876">
    <property type="entry name" value="HRDC_dom_sf"/>
</dbReference>
<dbReference type="GO" id="GO:0043590">
    <property type="term" value="C:bacterial nucleoid"/>
    <property type="evidence" value="ECO:0007669"/>
    <property type="project" value="TreeGrafter"/>
</dbReference>
<dbReference type="GO" id="GO:0006281">
    <property type="term" value="P:DNA repair"/>
    <property type="evidence" value="ECO:0007669"/>
    <property type="project" value="InterPro"/>
</dbReference>
<dbReference type="PANTHER" id="PTHR13710">
    <property type="entry name" value="DNA HELICASE RECQ FAMILY MEMBER"/>
    <property type="match status" value="1"/>
</dbReference>
<dbReference type="InterPro" id="IPR032284">
    <property type="entry name" value="RecQ_Zn-bd"/>
</dbReference>
<dbReference type="InterPro" id="IPR001650">
    <property type="entry name" value="Helicase_C-like"/>
</dbReference>
<dbReference type="SMART" id="SM00490">
    <property type="entry name" value="HELICc"/>
    <property type="match status" value="1"/>
</dbReference>
<comment type="similarity">
    <text evidence="1">Belongs to the helicase family. RecQ subfamily.</text>
</comment>
<dbReference type="Pfam" id="PF00271">
    <property type="entry name" value="Helicase_C"/>
    <property type="match status" value="1"/>
</dbReference>
<comment type="catalytic activity">
    <reaction evidence="4">
        <text>Couples ATP hydrolysis with the unwinding of duplex DNA by translocating in the 3'-5' direction.</text>
        <dbReference type="EC" id="5.6.2.4"/>
    </reaction>
</comment>
<evidence type="ECO:0000256" key="3">
    <source>
        <dbReference type="ARBA" id="ARBA00023235"/>
    </source>
</evidence>
<dbReference type="InterPro" id="IPR002121">
    <property type="entry name" value="HRDC_dom"/>
</dbReference>
<dbReference type="Gene3D" id="3.40.50.300">
    <property type="entry name" value="P-loop containing nucleotide triphosphate hydrolases"/>
    <property type="match status" value="1"/>
</dbReference>
<dbReference type="GO" id="GO:0005737">
    <property type="term" value="C:cytoplasm"/>
    <property type="evidence" value="ECO:0007669"/>
    <property type="project" value="TreeGrafter"/>
</dbReference>
<dbReference type="InterPro" id="IPR027417">
    <property type="entry name" value="P-loop_NTPase"/>
</dbReference>
<proteinExistence type="inferred from homology"/>
<keyword evidence="3" id="KW-0413">Isomerase</keyword>
<dbReference type="PROSITE" id="PS51194">
    <property type="entry name" value="HELICASE_CTER"/>
    <property type="match status" value="1"/>
</dbReference>
<organism evidence="8">
    <name type="scientific">marine sediment metagenome</name>
    <dbReference type="NCBI Taxonomy" id="412755"/>
    <lineage>
        <taxon>unclassified sequences</taxon>
        <taxon>metagenomes</taxon>
        <taxon>ecological metagenomes</taxon>
    </lineage>
</organism>
<dbReference type="Gene3D" id="1.10.150.80">
    <property type="entry name" value="HRDC domain"/>
    <property type="match status" value="1"/>
</dbReference>
<feature type="domain" description="Helicase C-terminal" evidence="7">
    <location>
        <begin position="1"/>
        <end position="133"/>
    </location>
</feature>